<dbReference type="EMBL" id="CM016557">
    <property type="protein sequence ID" value="TKW08335.1"/>
    <property type="molecule type" value="Genomic_DNA"/>
</dbReference>
<dbReference type="Gramene" id="TKW08335">
    <property type="protein sequence ID" value="TKW08335"/>
    <property type="gene ID" value="SEVIR_6G022400v2"/>
</dbReference>
<dbReference type="AlphaFoldDB" id="A0A4U6U286"/>
<accession>A0A4U6U286</accession>
<proteinExistence type="predicted"/>
<evidence type="ECO:0000313" key="2">
    <source>
        <dbReference type="EMBL" id="TKW08335.1"/>
    </source>
</evidence>
<organism evidence="2 3">
    <name type="scientific">Setaria viridis</name>
    <name type="common">Green bristlegrass</name>
    <name type="synonym">Setaria italica subsp. viridis</name>
    <dbReference type="NCBI Taxonomy" id="4556"/>
    <lineage>
        <taxon>Eukaryota</taxon>
        <taxon>Viridiplantae</taxon>
        <taxon>Streptophyta</taxon>
        <taxon>Embryophyta</taxon>
        <taxon>Tracheophyta</taxon>
        <taxon>Spermatophyta</taxon>
        <taxon>Magnoliopsida</taxon>
        <taxon>Liliopsida</taxon>
        <taxon>Poales</taxon>
        <taxon>Poaceae</taxon>
        <taxon>PACMAD clade</taxon>
        <taxon>Panicoideae</taxon>
        <taxon>Panicodae</taxon>
        <taxon>Paniceae</taxon>
        <taxon>Cenchrinae</taxon>
        <taxon>Setaria</taxon>
    </lineage>
</organism>
<protein>
    <submittedName>
        <fullName evidence="2">Uncharacterized protein</fullName>
    </submittedName>
</protein>
<gene>
    <name evidence="2" type="ORF">SEVIR_6G022400v2</name>
</gene>
<keyword evidence="3" id="KW-1185">Reference proteome</keyword>
<evidence type="ECO:0000313" key="3">
    <source>
        <dbReference type="Proteomes" id="UP000298652"/>
    </source>
</evidence>
<feature type="region of interest" description="Disordered" evidence="1">
    <location>
        <begin position="1"/>
        <end position="47"/>
    </location>
</feature>
<sequence length="146" mass="15683">MPGRGRPGHGARGGPRPRRRWRPADGDRGSRRRGQARRPRGEPGAGRVEVWRRIAVGAETAAVEGDHNGELAVASFPSVGGGPGRGRGSWPVHAEAQAAAREIQTASAAAGEVRHPALWVRPSAIGDFASRMLWNLWPAQRRQSLL</sequence>
<name>A0A4U6U286_SETVI</name>
<evidence type="ECO:0000256" key="1">
    <source>
        <dbReference type="SAM" id="MobiDB-lite"/>
    </source>
</evidence>
<dbReference type="Proteomes" id="UP000298652">
    <property type="component" value="Chromosome 6"/>
</dbReference>
<reference evidence="2" key="1">
    <citation type="submission" date="2019-03" db="EMBL/GenBank/DDBJ databases">
        <title>WGS assembly of Setaria viridis.</title>
        <authorList>
            <person name="Huang P."/>
            <person name="Jenkins J."/>
            <person name="Grimwood J."/>
            <person name="Barry K."/>
            <person name="Healey A."/>
            <person name="Mamidi S."/>
            <person name="Sreedasyam A."/>
            <person name="Shu S."/>
            <person name="Feldman M."/>
            <person name="Wu J."/>
            <person name="Yu Y."/>
            <person name="Chen C."/>
            <person name="Johnson J."/>
            <person name="Rokhsar D."/>
            <person name="Baxter I."/>
            <person name="Schmutz J."/>
            <person name="Brutnell T."/>
            <person name="Kellogg E."/>
        </authorList>
    </citation>
    <scope>NUCLEOTIDE SEQUENCE [LARGE SCALE GENOMIC DNA]</scope>
</reference>